<proteinExistence type="predicted"/>
<dbReference type="EMBL" id="HBEJ01007284">
    <property type="protein sequence ID" value="CAD8367173.1"/>
    <property type="molecule type" value="Transcribed_RNA"/>
</dbReference>
<evidence type="ECO:0000313" key="2">
    <source>
        <dbReference type="EMBL" id="CAD8367173.1"/>
    </source>
</evidence>
<dbReference type="AlphaFoldDB" id="A0A7S0AKW9"/>
<accession>A0A7S0AKW9</accession>
<gene>
    <name evidence="2" type="ORF">MPOL1434_LOCUS4296</name>
</gene>
<sequence>MEHHERRDDSFVTTTTASSSNTTNNNNPSVPKRSLLDDSAVTSPPRQLSESVLQEAREKIIKAREDRHQSKLPKRLIPLVEMCLPPGYRLSAFEEDAQKTYQKLFGSCSSSACLGNVDMGHVDRKDEDGVLFEDAEER</sequence>
<feature type="compositionally biased region" description="Basic and acidic residues" evidence="1">
    <location>
        <begin position="1"/>
        <end position="10"/>
    </location>
</feature>
<evidence type="ECO:0000256" key="1">
    <source>
        <dbReference type="SAM" id="MobiDB-lite"/>
    </source>
</evidence>
<reference evidence="2" key="1">
    <citation type="submission" date="2021-01" db="EMBL/GenBank/DDBJ databases">
        <authorList>
            <person name="Corre E."/>
            <person name="Pelletier E."/>
            <person name="Niang G."/>
            <person name="Scheremetjew M."/>
            <person name="Finn R."/>
            <person name="Kale V."/>
            <person name="Holt S."/>
            <person name="Cochrane G."/>
            <person name="Meng A."/>
            <person name="Brown T."/>
            <person name="Cohen L."/>
        </authorList>
    </citation>
    <scope>NUCLEOTIDE SEQUENCE</scope>
    <source>
        <strain evidence="2">CCMP3303</strain>
    </source>
</reference>
<protein>
    <submittedName>
        <fullName evidence="2">Uncharacterized protein</fullName>
    </submittedName>
</protein>
<feature type="compositionally biased region" description="Polar residues" evidence="1">
    <location>
        <begin position="40"/>
        <end position="52"/>
    </location>
</feature>
<feature type="compositionally biased region" description="Low complexity" evidence="1">
    <location>
        <begin position="13"/>
        <end position="27"/>
    </location>
</feature>
<organism evidence="2">
    <name type="scientific">Minutocellus polymorphus</name>
    <dbReference type="NCBI Taxonomy" id="265543"/>
    <lineage>
        <taxon>Eukaryota</taxon>
        <taxon>Sar</taxon>
        <taxon>Stramenopiles</taxon>
        <taxon>Ochrophyta</taxon>
        <taxon>Bacillariophyta</taxon>
        <taxon>Mediophyceae</taxon>
        <taxon>Cymatosirophycidae</taxon>
        <taxon>Cymatosirales</taxon>
        <taxon>Cymatosiraceae</taxon>
        <taxon>Minutocellus</taxon>
    </lineage>
</organism>
<name>A0A7S0AKW9_9STRA</name>
<feature type="region of interest" description="Disordered" evidence="1">
    <location>
        <begin position="1"/>
        <end position="53"/>
    </location>
</feature>